<feature type="compositionally biased region" description="Polar residues" evidence="1">
    <location>
        <begin position="811"/>
        <end position="821"/>
    </location>
</feature>
<gene>
    <name evidence="2" type="ORF">GYMLUDRAFT_563929</name>
</gene>
<feature type="compositionally biased region" description="Acidic residues" evidence="1">
    <location>
        <begin position="439"/>
        <end position="474"/>
    </location>
</feature>
<evidence type="ECO:0000313" key="3">
    <source>
        <dbReference type="Proteomes" id="UP000053593"/>
    </source>
</evidence>
<dbReference type="EMBL" id="KN834770">
    <property type="protein sequence ID" value="KIK61542.1"/>
    <property type="molecule type" value="Genomic_DNA"/>
</dbReference>
<feature type="region of interest" description="Disordered" evidence="1">
    <location>
        <begin position="1"/>
        <end position="29"/>
    </location>
</feature>
<evidence type="ECO:0000256" key="1">
    <source>
        <dbReference type="SAM" id="MobiDB-lite"/>
    </source>
</evidence>
<dbReference type="AlphaFoldDB" id="A0A0D0CR13"/>
<feature type="compositionally biased region" description="Polar residues" evidence="1">
    <location>
        <begin position="112"/>
        <end position="124"/>
    </location>
</feature>
<feature type="region of interest" description="Disordered" evidence="1">
    <location>
        <begin position="580"/>
        <end position="668"/>
    </location>
</feature>
<feature type="region of interest" description="Disordered" evidence="1">
    <location>
        <begin position="186"/>
        <end position="217"/>
    </location>
</feature>
<feature type="compositionally biased region" description="Pro residues" evidence="1">
    <location>
        <begin position="416"/>
        <end position="426"/>
    </location>
</feature>
<feature type="region of interest" description="Disordered" evidence="1">
    <location>
        <begin position="801"/>
        <end position="905"/>
    </location>
</feature>
<reference evidence="2 3" key="1">
    <citation type="submission" date="2014-04" db="EMBL/GenBank/DDBJ databases">
        <title>Evolutionary Origins and Diversification of the Mycorrhizal Mutualists.</title>
        <authorList>
            <consortium name="DOE Joint Genome Institute"/>
            <consortium name="Mycorrhizal Genomics Consortium"/>
            <person name="Kohler A."/>
            <person name="Kuo A."/>
            <person name="Nagy L.G."/>
            <person name="Floudas D."/>
            <person name="Copeland A."/>
            <person name="Barry K.W."/>
            <person name="Cichocki N."/>
            <person name="Veneault-Fourrey C."/>
            <person name="LaButti K."/>
            <person name="Lindquist E.A."/>
            <person name="Lipzen A."/>
            <person name="Lundell T."/>
            <person name="Morin E."/>
            <person name="Murat C."/>
            <person name="Riley R."/>
            <person name="Ohm R."/>
            <person name="Sun H."/>
            <person name="Tunlid A."/>
            <person name="Henrissat B."/>
            <person name="Grigoriev I.V."/>
            <person name="Hibbett D.S."/>
            <person name="Martin F."/>
        </authorList>
    </citation>
    <scope>NUCLEOTIDE SEQUENCE [LARGE SCALE GENOMIC DNA]</scope>
    <source>
        <strain evidence="2 3">FD-317 M1</strain>
    </source>
</reference>
<organism evidence="2 3">
    <name type="scientific">Collybiopsis luxurians FD-317 M1</name>
    <dbReference type="NCBI Taxonomy" id="944289"/>
    <lineage>
        <taxon>Eukaryota</taxon>
        <taxon>Fungi</taxon>
        <taxon>Dikarya</taxon>
        <taxon>Basidiomycota</taxon>
        <taxon>Agaricomycotina</taxon>
        <taxon>Agaricomycetes</taxon>
        <taxon>Agaricomycetidae</taxon>
        <taxon>Agaricales</taxon>
        <taxon>Marasmiineae</taxon>
        <taxon>Omphalotaceae</taxon>
        <taxon>Collybiopsis</taxon>
        <taxon>Collybiopsis luxurians</taxon>
    </lineage>
</organism>
<feature type="compositionally biased region" description="Basic residues" evidence="1">
    <location>
        <begin position="143"/>
        <end position="155"/>
    </location>
</feature>
<feature type="region of interest" description="Disordered" evidence="1">
    <location>
        <begin position="697"/>
        <end position="721"/>
    </location>
</feature>
<proteinExistence type="predicted"/>
<name>A0A0D0CR13_9AGAR</name>
<protein>
    <submittedName>
        <fullName evidence="2">Uncharacterized protein</fullName>
    </submittedName>
</protein>
<dbReference type="Proteomes" id="UP000053593">
    <property type="component" value="Unassembled WGS sequence"/>
</dbReference>
<accession>A0A0D0CR13</accession>
<feature type="compositionally biased region" description="Basic and acidic residues" evidence="1">
    <location>
        <begin position="547"/>
        <end position="559"/>
    </location>
</feature>
<feature type="compositionally biased region" description="Acidic residues" evidence="1">
    <location>
        <begin position="264"/>
        <end position="298"/>
    </location>
</feature>
<feature type="compositionally biased region" description="Low complexity" evidence="1">
    <location>
        <begin position="186"/>
        <end position="203"/>
    </location>
</feature>
<feature type="compositionally biased region" description="Polar residues" evidence="1">
    <location>
        <begin position="602"/>
        <end position="614"/>
    </location>
</feature>
<feature type="region of interest" description="Disordered" evidence="1">
    <location>
        <begin position="533"/>
        <end position="562"/>
    </location>
</feature>
<feature type="compositionally biased region" description="Polar residues" evidence="1">
    <location>
        <begin position="644"/>
        <end position="665"/>
    </location>
</feature>
<feature type="compositionally biased region" description="Low complexity" evidence="1">
    <location>
        <begin position="618"/>
        <end position="629"/>
    </location>
</feature>
<evidence type="ECO:0000313" key="2">
    <source>
        <dbReference type="EMBL" id="KIK61542.1"/>
    </source>
</evidence>
<feature type="compositionally biased region" description="Acidic residues" evidence="1">
    <location>
        <begin position="533"/>
        <end position="546"/>
    </location>
</feature>
<feature type="region of interest" description="Disordered" evidence="1">
    <location>
        <begin position="48"/>
        <end position="173"/>
    </location>
</feature>
<keyword evidence="3" id="KW-1185">Reference proteome</keyword>
<feature type="region of interest" description="Disordered" evidence="1">
    <location>
        <begin position="413"/>
        <end position="479"/>
    </location>
</feature>
<dbReference type="OrthoDB" id="3259498at2759"/>
<feature type="compositionally biased region" description="Acidic residues" evidence="1">
    <location>
        <begin position="346"/>
        <end position="357"/>
    </location>
</feature>
<feature type="region of interest" description="Disordered" evidence="1">
    <location>
        <begin position="232"/>
        <end position="304"/>
    </location>
</feature>
<feature type="region of interest" description="Disordered" evidence="1">
    <location>
        <begin position="331"/>
        <end position="358"/>
    </location>
</feature>
<feature type="compositionally biased region" description="Polar residues" evidence="1">
    <location>
        <begin position="1"/>
        <end position="17"/>
    </location>
</feature>
<sequence>MAKNRISVNQQPLSMSSPPHPHTVTIVAEDDDDNDICPVCDGQCTCSNNSPYYHRQPTPSPPRDPPKPVLKIKLPAALLKRKFPSSAPASSSHPPPKRRGRPPKNPALRAGPSTSSSSALQRPKSNPAVHPRKSTAATARGGGSRKKSIKKRKRVHSTDGFSSDLTDIDHLSDDDAHSVQFPTFVSAASSNSSASSSDSSSLSGFETDSSIEAEEENFILAEERARVRRELLHGGGGEESLQKRRDNNWVIRPRQKSVGAPSDVEMDADSDATEDADDDDDDEDQEDDDEPDGEDTEDVDARRFGHSGLVTAWSDDEESSFDADLFFANLSDHESDSSGSSTQSDDGQEGDYSDLDLSETAASLIPHLRQGVGIGIPNLAFELTEGWDGQVVFTNGLLESSSRDGFQHLLESAFLPPGPEASPSPGPDGDVDMLSTDAGEPDEEGYEQDVDQDTAEAEGEGDTTDEELVGDDDLPNERAMSLFNTPYSFTAINPLSTMSPVGRPFRHDPIFGTESPRPSDILAHRMQWETNDIEDEFDGELDEEESPATRERKEKDKAARGGLPRTGFFEILGQTRQAVIDGDQKDIPSSYPRFTGRRDKSLSLSLTHGRTNGAESMLRNSLSTPLRPSSLPPPSSRLNFLSSTEDTSLAPSATITSPGSTSASQWEDPVSESISIDLDEVLDASLLIGTEVNETTNADEPITSSSSVTIDTPNADPSTRQYNQSLNRWDVISVGALRKTGVLSASAAGWGSDSGPDYAAYSNVMRSSPLSTMLWHNRNGAFNPNSKQRAQRSMEYVLSPEFGPVKDGERTPTNAGASGSRNPHRNHNEDSPSSNFKSRKEARKERKLKRKSYGSVNQYSNRNHHPKQHQHRHHHHAHHPNAKFRSTSSSQRTNFFSSPVPPLSI</sequence>
<feature type="compositionally biased region" description="Basic residues" evidence="1">
    <location>
        <begin position="862"/>
        <end position="882"/>
    </location>
</feature>
<feature type="compositionally biased region" description="Polar residues" evidence="1">
    <location>
        <begin position="884"/>
        <end position="897"/>
    </location>
</feature>
<dbReference type="HOGENOM" id="CLU_009140_0_0_1"/>